<dbReference type="AlphaFoldDB" id="A0A9W7DF73"/>
<dbReference type="PANTHER" id="PTHR33481">
    <property type="entry name" value="REVERSE TRANSCRIPTASE"/>
    <property type="match status" value="1"/>
</dbReference>
<dbReference type="Proteomes" id="UP001165063">
    <property type="component" value="Unassembled WGS sequence"/>
</dbReference>
<reference evidence="1" key="1">
    <citation type="submission" date="2023-04" db="EMBL/GenBank/DDBJ databases">
        <title>Ambrosiozyma monospora NBRC 1965.</title>
        <authorList>
            <person name="Ichikawa N."/>
            <person name="Sato H."/>
            <person name="Tonouchi N."/>
        </authorList>
    </citation>
    <scope>NUCLEOTIDE SEQUENCE</scope>
    <source>
        <strain evidence="1">NBRC 1965</strain>
    </source>
</reference>
<name>A0A9W7DF73_AMBMO</name>
<sequence length="389" mass="45666">MTFDTGEKLQFIHFEDSPHETPKPNFDRHHENIAPLDSVKLLGIHLDKKLNFRKHVEEKLKSFRSVIYLMSELMNGLNTANAKLIYTVACRTVLEYGSEIWCHYLRKEDWDRIEKIQKTVLRRILGVPMHTPTAFCQKELGIMPIRRRLNLKLIWLAARIKYRLKETNPILKCKEDLNSHPKQKKFQSPLLNIIKKKKKLLLQMNQDNNLMEWTCQFLKQENPTSHKDAHKAAAQLIKLDALRKQMLLKAEMKTHRSLQALDYNGTSSTKQLQQQKWASYEFGTRLINFTTSTPLLQLGKIFKTEDKSVTKQLVRFRIGFGKVSDYYEIMGKPPPQCECGEAQNMTHIFETCPISKELFETDEKEFWLFENKGLNKLLAILKEHKNIKI</sequence>
<dbReference type="OrthoDB" id="4820911at2759"/>
<protein>
    <submittedName>
        <fullName evidence="1">Unnamed protein product</fullName>
    </submittedName>
</protein>
<evidence type="ECO:0000313" key="1">
    <source>
        <dbReference type="EMBL" id="GMG28312.1"/>
    </source>
</evidence>
<proteinExistence type="predicted"/>
<gene>
    <name evidence="1" type="ORF">Amon01_000356300</name>
</gene>
<organism evidence="1 2">
    <name type="scientific">Ambrosiozyma monospora</name>
    <name type="common">Yeast</name>
    <name type="synonym">Endomycopsis monosporus</name>
    <dbReference type="NCBI Taxonomy" id="43982"/>
    <lineage>
        <taxon>Eukaryota</taxon>
        <taxon>Fungi</taxon>
        <taxon>Dikarya</taxon>
        <taxon>Ascomycota</taxon>
        <taxon>Saccharomycotina</taxon>
        <taxon>Pichiomycetes</taxon>
        <taxon>Pichiales</taxon>
        <taxon>Pichiaceae</taxon>
        <taxon>Ambrosiozyma</taxon>
    </lineage>
</organism>
<dbReference type="PANTHER" id="PTHR33481:SF1">
    <property type="entry name" value="ENDONUCLEASE_EXONUCLEASE_PHOSPHATASE DOMAIN-CONTAINING PROTEIN-RELATED"/>
    <property type="match status" value="1"/>
</dbReference>
<evidence type="ECO:0000313" key="2">
    <source>
        <dbReference type="Proteomes" id="UP001165063"/>
    </source>
</evidence>
<comment type="caution">
    <text evidence="1">The sequence shown here is derived from an EMBL/GenBank/DDBJ whole genome shotgun (WGS) entry which is preliminary data.</text>
</comment>
<dbReference type="EMBL" id="BSXU01001512">
    <property type="protein sequence ID" value="GMG28312.1"/>
    <property type="molecule type" value="Genomic_DNA"/>
</dbReference>
<keyword evidence="2" id="KW-1185">Reference proteome</keyword>
<accession>A0A9W7DF73</accession>